<sequence>MFVIKNIFEKLGVFIEDNTIPILLITFLLVIISFQGAQYIGMASGTDTFVDKNSQLYQNYDHLYQNLFGTESIVIMIEGTDVTNPELLKAMDRAYESTVNIPGVIQVNSPSSIIKDANYEMTGRSEIPDDGEVIDEIISSSVPAYYLPDETHAIMSVVVEATTSDDTKEEILRETRTSVEMADFPGDYNVIVTGDPAFMVEMNEAMNSSMGTLLMISILLMVVVLYLVFKHVRWRLLPLPIVILGIIFTFGAMGYLDIPMTMVSMSAFPVLIGLGIDYAIQFHNRIEEELEHGTSDEQAVINTIKHTGPAVLIALIITALGFFSLFTSTVPMIQDFGKLLMIGIVMCFLASLFVGVTVLYGFHKISEKNILSKIGLKKQSSKKKVSVMEQSEHEPDFLEKALKGISGFSMKHSVLVIAIAGSLCVGGLYADTLVSIQTDTQTFVPQDLPALIDLTHMGEILGGEDQLNLIIKTDDNTDPELLEWIDEFSQHEVGGRSHIYGSNSIIDLIKAQNGGEIPESSAEVAALYEQIPDAQKERYLNGNSILLVNLEIGNAMSELGLMGIGDLSDIVEDDILWMAPPPGAEVTITGNSVVFVEVIGALTSGRTMMTLLGIILVFAGLLVIYRDLLKALTPVITMIMVVGWSGGLMYYTGLEYTPMTATLGALILGVGSEYAILMMERYFEEKDKGADPEQAMEEASVKIGKAIVTSGATTVFGFSALIASPFSITSNFGLITVIDVFLALLATFVIFPPVIVTLDKFKEKRRAHAAISRKSKLIDTRESNTIPEVITT</sequence>
<feature type="transmembrane region" description="Helical" evidence="6">
    <location>
        <begin position="632"/>
        <end position="653"/>
    </location>
</feature>
<dbReference type="PANTHER" id="PTHR33406:SF13">
    <property type="entry name" value="MEMBRANE PROTEIN YDFJ"/>
    <property type="match status" value="1"/>
</dbReference>
<evidence type="ECO:0000256" key="6">
    <source>
        <dbReference type="SAM" id="Phobius"/>
    </source>
</evidence>
<feature type="transmembrane region" description="Helical" evidence="6">
    <location>
        <begin position="236"/>
        <end position="256"/>
    </location>
</feature>
<keyword evidence="5 6" id="KW-0472">Membrane</keyword>
<feature type="transmembrane region" description="Helical" evidence="6">
    <location>
        <begin position="413"/>
        <end position="430"/>
    </location>
</feature>
<dbReference type="EMBL" id="CP133594">
    <property type="protein sequence ID" value="WMW22469.1"/>
    <property type="molecule type" value="Genomic_DNA"/>
</dbReference>
<dbReference type="GO" id="GO:0005886">
    <property type="term" value="C:plasma membrane"/>
    <property type="evidence" value="ECO:0007669"/>
    <property type="project" value="UniProtKB-SubCell"/>
</dbReference>
<evidence type="ECO:0000256" key="1">
    <source>
        <dbReference type="ARBA" id="ARBA00004651"/>
    </source>
</evidence>
<proteinExistence type="predicted"/>
<reference evidence="8" key="1">
    <citation type="submission" date="2023-08" db="EMBL/GenBank/DDBJ databases">
        <title>Methanolobus mangrovi sp. nov. and Methanolobus sediminis sp. nov, two novel methylotrophic methanogens isolated from mangrove sediments in China.</title>
        <authorList>
            <person name="Zhou J."/>
        </authorList>
    </citation>
    <scope>NUCLEOTIDE SEQUENCE</scope>
    <source>
        <strain evidence="8">FTZ2</strain>
    </source>
</reference>
<comment type="subcellular location">
    <subcellularLocation>
        <location evidence="1">Cell membrane</location>
        <topology evidence="1">Multi-pass membrane protein</topology>
    </subcellularLocation>
</comment>
<evidence type="ECO:0000256" key="2">
    <source>
        <dbReference type="ARBA" id="ARBA00022475"/>
    </source>
</evidence>
<evidence type="ECO:0000256" key="3">
    <source>
        <dbReference type="ARBA" id="ARBA00022692"/>
    </source>
</evidence>
<organism evidence="8 9">
    <name type="scientific">Methanolobus mangrovi</name>
    <dbReference type="NCBI Taxonomy" id="3072977"/>
    <lineage>
        <taxon>Archaea</taxon>
        <taxon>Methanobacteriati</taxon>
        <taxon>Methanobacteriota</taxon>
        <taxon>Stenosarchaea group</taxon>
        <taxon>Methanomicrobia</taxon>
        <taxon>Methanosarcinales</taxon>
        <taxon>Methanosarcinaceae</taxon>
        <taxon>Methanolobus</taxon>
    </lineage>
</organism>
<dbReference type="InterPro" id="IPR050545">
    <property type="entry name" value="Mycobact_MmpL"/>
</dbReference>
<evidence type="ECO:0000313" key="9">
    <source>
        <dbReference type="Proteomes" id="UP001183006"/>
    </source>
</evidence>
<dbReference type="PROSITE" id="PS50156">
    <property type="entry name" value="SSD"/>
    <property type="match status" value="2"/>
</dbReference>
<feature type="transmembrane region" description="Helical" evidence="6">
    <location>
        <begin position="20"/>
        <end position="40"/>
    </location>
</feature>
<feature type="transmembrane region" description="Helical" evidence="6">
    <location>
        <begin position="659"/>
        <end position="677"/>
    </location>
</feature>
<dbReference type="PANTHER" id="PTHR33406">
    <property type="entry name" value="MEMBRANE PROTEIN MJ1562-RELATED"/>
    <property type="match status" value="1"/>
</dbReference>
<dbReference type="GeneID" id="84228721"/>
<dbReference type="Gene3D" id="1.20.1640.10">
    <property type="entry name" value="Multidrug efflux transporter AcrB transmembrane domain"/>
    <property type="match status" value="2"/>
</dbReference>
<keyword evidence="3 6" id="KW-0812">Transmembrane</keyword>
<dbReference type="AlphaFoldDB" id="A0AA51UFU7"/>
<feature type="transmembrane region" description="Helical" evidence="6">
    <location>
        <begin position="310"/>
        <end position="333"/>
    </location>
</feature>
<dbReference type="NCBIfam" id="TIGR00921">
    <property type="entry name" value="2A067"/>
    <property type="match status" value="1"/>
</dbReference>
<keyword evidence="9" id="KW-1185">Reference proteome</keyword>
<dbReference type="Proteomes" id="UP001183006">
    <property type="component" value="Chromosome"/>
</dbReference>
<feature type="transmembrane region" description="Helical" evidence="6">
    <location>
        <begin position="732"/>
        <end position="756"/>
    </location>
</feature>
<dbReference type="InterPro" id="IPR004869">
    <property type="entry name" value="MMPL_dom"/>
</dbReference>
<evidence type="ECO:0000313" key="8">
    <source>
        <dbReference type="EMBL" id="WMW22469.1"/>
    </source>
</evidence>
<feature type="transmembrane region" description="Helical" evidence="6">
    <location>
        <begin position="209"/>
        <end position="229"/>
    </location>
</feature>
<name>A0AA51UFU7_9EURY</name>
<evidence type="ECO:0000259" key="7">
    <source>
        <dbReference type="PROSITE" id="PS50156"/>
    </source>
</evidence>
<keyword evidence="2" id="KW-1003">Cell membrane</keyword>
<gene>
    <name evidence="8" type="ORF">RE476_01230</name>
</gene>
<feature type="transmembrane region" description="Helical" evidence="6">
    <location>
        <begin position="339"/>
        <end position="362"/>
    </location>
</feature>
<keyword evidence="4 6" id="KW-1133">Transmembrane helix</keyword>
<accession>A0AA51UFU7</accession>
<dbReference type="InterPro" id="IPR000731">
    <property type="entry name" value="SSD"/>
</dbReference>
<evidence type="ECO:0000256" key="4">
    <source>
        <dbReference type="ARBA" id="ARBA00022989"/>
    </source>
</evidence>
<dbReference type="Pfam" id="PF03176">
    <property type="entry name" value="MMPL"/>
    <property type="match status" value="2"/>
</dbReference>
<dbReference type="SUPFAM" id="SSF82866">
    <property type="entry name" value="Multidrug efflux transporter AcrB transmembrane domain"/>
    <property type="match status" value="2"/>
</dbReference>
<dbReference type="RefSeq" id="WP_309308426.1">
    <property type="nucleotide sequence ID" value="NZ_CP133594.1"/>
</dbReference>
<dbReference type="KEGG" id="mmav:RE476_01230"/>
<feature type="transmembrane region" description="Helical" evidence="6">
    <location>
        <begin position="262"/>
        <end position="280"/>
    </location>
</feature>
<evidence type="ECO:0000256" key="5">
    <source>
        <dbReference type="ARBA" id="ARBA00023136"/>
    </source>
</evidence>
<feature type="transmembrane region" description="Helical" evidence="6">
    <location>
        <begin position="706"/>
        <end position="726"/>
    </location>
</feature>
<protein>
    <submittedName>
        <fullName evidence="8">RND family transporter</fullName>
    </submittedName>
</protein>
<feature type="transmembrane region" description="Helical" evidence="6">
    <location>
        <begin position="608"/>
        <end position="625"/>
    </location>
</feature>
<feature type="domain" description="SSD" evidence="7">
    <location>
        <begin position="244"/>
        <end position="361"/>
    </location>
</feature>
<feature type="domain" description="SSD" evidence="7">
    <location>
        <begin position="631"/>
        <end position="757"/>
    </location>
</feature>